<keyword evidence="4" id="KW-0479">Metal-binding</keyword>
<keyword evidence="14" id="KW-1185">Reference proteome</keyword>
<comment type="similarity">
    <text evidence="1">In the N-terminal section; belongs to the CRISPR-associated nuclease Cas3-HD family.</text>
</comment>
<dbReference type="Pfam" id="PF22590">
    <property type="entry name" value="Cas3-like_C_2"/>
    <property type="match status" value="1"/>
</dbReference>
<keyword evidence="6" id="KW-0378">Hydrolase</keyword>
<dbReference type="SUPFAM" id="SSF52540">
    <property type="entry name" value="P-loop containing nucleoside triphosphate hydrolases"/>
    <property type="match status" value="1"/>
</dbReference>
<keyword evidence="8" id="KW-0067">ATP-binding</keyword>
<dbReference type="Pfam" id="PF00270">
    <property type="entry name" value="DEAD"/>
    <property type="match status" value="1"/>
</dbReference>
<dbReference type="InterPro" id="IPR001650">
    <property type="entry name" value="Helicase_C-like"/>
</dbReference>
<proteinExistence type="inferred from homology"/>
<dbReference type="PANTHER" id="PTHR47963:SF9">
    <property type="entry name" value="CRISPR-ASSOCIATED ENDONUCLEASE_HELICASE CAS3"/>
    <property type="match status" value="1"/>
</dbReference>
<dbReference type="InterPro" id="IPR006483">
    <property type="entry name" value="CRISPR-assoc_Cas3_HD"/>
</dbReference>
<feature type="domain" description="HD Cas3-type" evidence="12">
    <location>
        <begin position="19"/>
        <end position="232"/>
    </location>
</feature>
<keyword evidence="7" id="KW-0347">Helicase</keyword>
<organism evidence="13 14">
    <name type="scientific">Geobacter anodireducens</name>
    <dbReference type="NCBI Taxonomy" id="1340425"/>
    <lineage>
        <taxon>Bacteria</taxon>
        <taxon>Pseudomonadati</taxon>
        <taxon>Thermodesulfobacteriota</taxon>
        <taxon>Desulfuromonadia</taxon>
        <taxon>Geobacterales</taxon>
        <taxon>Geobacteraceae</taxon>
        <taxon>Geobacter</taxon>
    </lineage>
</organism>
<dbReference type="CDD" id="cd09641">
    <property type="entry name" value="Cas3''_I"/>
    <property type="match status" value="1"/>
</dbReference>
<dbReference type="EMBL" id="JADBFD010000007">
    <property type="protein sequence ID" value="MBE2887639.1"/>
    <property type="molecule type" value="Genomic_DNA"/>
</dbReference>
<dbReference type="InterPro" id="IPR014001">
    <property type="entry name" value="Helicase_ATP-bd"/>
</dbReference>
<dbReference type="Proteomes" id="UP000618926">
    <property type="component" value="Unassembled WGS sequence"/>
</dbReference>
<feature type="domain" description="Helicase ATP-binding" evidence="10">
    <location>
        <begin position="299"/>
        <end position="503"/>
    </location>
</feature>
<evidence type="ECO:0000256" key="9">
    <source>
        <dbReference type="ARBA" id="ARBA00023118"/>
    </source>
</evidence>
<feature type="domain" description="Helicase C-terminal" evidence="11">
    <location>
        <begin position="553"/>
        <end position="726"/>
    </location>
</feature>
<dbReference type="RefSeq" id="WP_192905322.1">
    <property type="nucleotide sequence ID" value="NZ_JADBFD010000007.1"/>
</dbReference>
<dbReference type="InterPro" id="IPR027417">
    <property type="entry name" value="P-loop_NTPase"/>
</dbReference>
<evidence type="ECO:0000256" key="4">
    <source>
        <dbReference type="ARBA" id="ARBA00022723"/>
    </source>
</evidence>
<evidence type="ECO:0000256" key="5">
    <source>
        <dbReference type="ARBA" id="ARBA00022741"/>
    </source>
</evidence>
<dbReference type="SMART" id="SM00487">
    <property type="entry name" value="DEXDc"/>
    <property type="match status" value="1"/>
</dbReference>
<evidence type="ECO:0000256" key="7">
    <source>
        <dbReference type="ARBA" id="ARBA00022806"/>
    </source>
</evidence>
<dbReference type="InterPro" id="IPR050547">
    <property type="entry name" value="DEAD_box_RNA_helicases"/>
</dbReference>
<sequence length="883" mass="98952">MESLTVSEYVWYWGKAEKDAGGYHLLPYHCLDVAAVAAVWWDASPTIRRSFSSHASCSEVQIRAWLLFFIALHDYGKFDLRFQLKVREAWEKLHPLAGQGASLPPQFDINQYQHGESGLFWFKKDFFAFNGFETAGDSLFIDDEPPLWSNWKPWIESVTGHHGHVKQAEYASDASLSVSVDGRFAEIDQTARKEWLTALEQLFLWPVGLSLDNAPPPPSPLLAGFCSVSDWLASRCDDTNFSFHQSPLSISDYFTQKFSQDAPAILAFSGLNGTAKSYGGISDLLPAIATPRPLQTKVDQLPLQDGLTIIEAPTGSGKTEAALAHAWRLLAAGQADSIIFALPTQATANAMLGRLESLAERIFTNSPNLLLAHGNARFNRTFTDLKRRGHSDATDPDGWTQCGEWLAESRKRVFLGQIGVCTIDQVLISVLPVKHRFVRGLGVGRSVLIVDEVHAYDAYMYGLLEEVLRQQHQCGGSAILLSATLPATLKQQLAAAWGDKRTECNPSAAYPLLTWLGNVDFPSISLTRHETPKPVMVEIEALKLEGMEPDQTLLARIVRAAESGAQVAVICNMVNDAQRIAAVLRETTSAPVGLFHARYRFKDRQIRENEVIDCFGPRGKREQGRILVATQVVEQSLDLDFDWLVTQLCPVDLLFQRMGRLHRHRRASRPAGYDKPVCTVLLPCECNYGYTGKIYANTRVLWRTEQLLTSASAGQVPFPAAYREWIERVYAGDPWGNEPESVVTGHEMFEVELEVKRYKAMDMVRRAFEVTPFSDSDENVTAVTRDDEMGLTVIPVIDSPKGQRFLDGGLLGDLDEFRRAEELALNSINVPARWSGWLRALCEIDDERRYWLTMTEQGEGCYVRDGDKVTFRYHRDTGLERVK</sequence>
<evidence type="ECO:0000256" key="2">
    <source>
        <dbReference type="ARBA" id="ARBA00009046"/>
    </source>
</evidence>
<name>A0ABR9NTP9_9BACT</name>
<dbReference type="SMART" id="SM00490">
    <property type="entry name" value="HELICc"/>
    <property type="match status" value="1"/>
</dbReference>
<evidence type="ECO:0000256" key="1">
    <source>
        <dbReference type="ARBA" id="ARBA00006847"/>
    </source>
</evidence>
<reference evidence="13 14" key="1">
    <citation type="submission" date="2020-10" db="EMBL/GenBank/DDBJ databases">
        <title>Investigation of anaerobic biodegradation of phenanthrene by a sulfate-dependent Geobacter anodireducens strain PheS2.</title>
        <authorList>
            <person name="Zhang Z."/>
        </authorList>
    </citation>
    <scope>NUCLEOTIDE SEQUENCE [LARGE SCALE GENOMIC DNA]</scope>
    <source>
        <strain evidence="13 14">PheS2</strain>
    </source>
</reference>
<keyword evidence="5" id="KW-0547">Nucleotide-binding</keyword>
<evidence type="ECO:0000313" key="14">
    <source>
        <dbReference type="Proteomes" id="UP000618926"/>
    </source>
</evidence>
<evidence type="ECO:0000256" key="8">
    <source>
        <dbReference type="ARBA" id="ARBA00022840"/>
    </source>
</evidence>
<evidence type="ECO:0000256" key="3">
    <source>
        <dbReference type="ARBA" id="ARBA00022722"/>
    </source>
</evidence>
<comment type="similarity">
    <text evidence="2">In the central section; belongs to the CRISPR-associated helicase Cas3 family.</text>
</comment>
<evidence type="ECO:0000259" key="10">
    <source>
        <dbReference type="PROSITE" id="PS51192"/>
    </source>
</evidence>
<dbReference type="Pfam" id="PF18019">
    <property type="entry name" value="Cas3_HD"/>
    <property type="match status" value="1"/>
</dbReference>
<dbReference type="InterPro" id="IPR054712">
    <property type="entry name" value="Cas3-like_dom"/>
</dbReference>
<protein>
    <submittedName>
        <fullName evidence="13">CRISPR-associated helicase/endonuclease Cas3</fullName>
    </submittedName>
</protein>
<accession>A0ABR9NTP9</accession>
<dbReference type="Gene3D" id="1.10.3210.30">
    <property type="match status" value="1"/>
</dbReference>
<keyword evidence="3" id="KW-0540">Nuclease</keyword>
<dbReference type="PROSITE" id="PS51643">
    <property type="entry name" value="HD_CAS3"/>
    <property type="match status" value="1"/>
</dbReference>
<dbReference type="NCBIfam" id="NF007248">
    <property type="entry name" value="PRK09694.1"/>
    <property type="match status" value="1"/>
</dbReference>
<dbReference type="InterPro" id="IPR006474">
    <property type="entry name" value="Helicase_Cas3_CRISPR-ass_core"/>
</dbReference>
<dbReference type="Gene3D" id="3.40.50.300">
    <property type="entry name" value="P-loop containing nucleotide triphosphate hydrolases"/>
    <property type="match status" value="2"/>
</dbReference>
<dbReference type="InterPro" id="IPR011545">
    <property type="entry name" value="DEAD/DEAH_box_helicase_dom"/>
</dbReference>
<dbReference type="NCBIfam" id="TIGR01587">
    <property type="entry name" value="cas3_core"/>
    <property type="match status" value="1"/>
</dbReference>
<dbReference type="NCBIfam" id="TIGR01596">
    <property type="entry name" value="cas3_HD"/>
    <property type="match status" value="1"/>
</dbReference>
<dbReference type="PROSITE" id="PS51194">
    <property type="entry name" value="HELICASE_CTER"/>
    <property type="match status" value="1"/>
</dbReference>
<comment type="caution">
    <text evidence="13">The sequence shown here is derived from an EMBL/GenBank/DDBJ whole genome shotgun (WGS) entry which is preliminary data.</text>
</comment>
<dbReference type="PANTHER" id="PTHR47963">
    <property type="entry name" value="DEAD-BOX ATP-DEPENDENT RNA HELICASE 47, MITOCHONDRIAL"/>
    <property type="match status" value="1"/>
</dbReference>
<dbReference type="PROSITE" id="PS51192">
    <property type="entry name" value="HELICASE_ATP_BIND_1"/>
    <property type="match status" value="1"/>
</dbReference>
<evidence type="ECO:0000256" key="6">
    <source>
        <dbReference type="ARBA" id="ARBA00022801"/>
    </source>
</evidence>
<dbReference type="InterPro" id="IPR038257">
    <property type="entry name" value="CRISPR-assoc_Cas3_HD_sf"/>
</dbReference>
<gene>
    <name evidence="13" type="primary">cas3</name>
    <name evidence="13" type="ORF">IIE05_06615</name>
</gene>
<evidence type="ECO:0000259" key="11">
    <source>
        <dbReference type="PROSITE" id="PS51194"/>
    </source>
</evidence>
<keyword evidence="9" id="KW-0051">Antiviral defense</keyword>
<evidence type="ECO:0000313" key="13">
    <source>
        <dbReference type="EMBL" id="MBE2887639.1"/>
    </source>
</evidence>
<evidence type="ECO:0000259" key="12">
    <source>
        <dbReference type="PROSITE" id="PS51643"/>
    </source>
</evidence>